<dbReference type="AlphaFoldDB" id="A0A8S8XEU1"/>
<dbReference type="Gene3D" id="2.60.40.380">
    <property type="entry name" value="Purple acid phosphatase-like, N-terminal"/>
    <property type="match status" value="1"/>
</dbReference>
<sequence>MPNDWSNDFPITRRRLFTYTSALAGMSAIPTLLGCATTPRAAPLRDPFTLGVASGDPSADGMVLWTRLATEPLAQDGLGGMPNIAIPVAWEIASDEQMRSIVARGDAVASPDDAHAVHVEVANLLPNRPYWYRFRALGAESGIGRTRTAPAATDKIDRLRLAFASCSNWELGYFGAYQHMAAEDPDLVMFLGDYIYEYSYKPDEREAKGVVRAHDRQAKLTELAHYRSRYAQYRTDPDLQALHATAPCLMTWDDHEVENDYGGPYSEWKNTSEATLLQRRAMAYKAYWENMPLRKPKRPVGPDARIYDRLRWGDLAQFTVLDGRQYRTHQQACPIPTDRKRGGHMVTDACTERLDDKRSMLGFEQEKWLFDGFKRDRARWNLFAQDLLVAEVVSPLKDGTLGNWTDAWDGWPATRARMLRAMNQAKLKNAVFFGGDIHSFWATDLKTDNHKANLAATATEFVGTSATHTSTPPYDYADIAPHNQHIKFYDRSKRGYASVEITKQSVETRFQALDNARDSKTGVSTLAKFHVENGRAGAIKA</sequence>
<dbReference type="SUPFAM" id="SSF56300">
    <property type="entry name" value="Metallo-dependent phosphatases"/>
    <property type="match status" value="1"/>
</dbReference>
<organism evidence="3 4">
    <name type="scientific">Roseiterribacter gracilis</name>
    <dbReference type="NCBI Taxonomy" id="2812848"/>
    <lineage>
        <taxon>Bacteria</taxon>
        <taxon>Pseudomonadati</taxon>
        <taxon>Pseudomonadota</taxon>
        <taxon>Alphaproteobacteria</taxon>
        <taxon>Rhodospirillales</taxon>
        <taxon>Roseiterribacteraceae</taxon>
        <taxon>Roseiterribacter</taxon>
    </lineage>
</organism>
<name>A0A8S8XEU1_9PROT</name>
<accession>A0A8S8XEU1</accession>
<evidence type="ECO:0000313" key="4">
    <source>
        <dbReference type="Proteomes" id="UP000681075"/>
    </source>
</evidence>
<dbReference type="InterPro" id="IPR052900">
    <property type="entry name" value="Phospholipid_Metab_Enz"/>
</dbReference>
<dbReference type="Pfam" id="PF09423">
    <property type="entry name" value="PhoD"/>
    <property type="match status" value="1"/>
</dbReference>
<dbReference type="Pfam" id="PF16655">
    <property type="entry name" value="PhoD_N"/>
    <property type="match status" value="1"/>
</dbReference>
<dbReference type="RefSeq" id="WP_420245575.1">
    <property type="nucleotide sequence ID" value="NZ_BOPV01000001.1"/>
</dbReference>
<protein>
    <submittedName>
        <fullName evidence="3">Alkaline phosphatase D</fullName>
    </submittedName>
</protein>
<dbReference type="Proteomes" id="UP000681075">
    <property type="component" value="Unassembled WGS sequence"/>
</dbReference>
<gene>
    <name evidence="3" type="primary">phoD</name>
    <name evidence="3" type="ORF">TMPK1_41300</name>
</gene>
<dbReference type="PANTHER" id="PTHR43606:SF2">
    <property type="entry name" value="ALKALINE PHOSPHATASE FAMILY PROTEIN (AFU_ORTHOLOGUE AFUA_5G03860)"/>
    <property type="match status" value="1"/>
</dbReference>
<evidence type="ECO:0000259" key="2">
    <source>
        <dbReference type="Pfam" id="PF16655"/>
    </source>
</evidence>
<evidence type="ECO:0000313" key="3">
    <source>
        <dbReference type="EMBL" id="GIL41893.1"/>
    </source>
</evidence>
<proteinExistence type="predicted"/>
<dbReference type="CDD" id="cd07389">
    <property type="entry name" value="MPP_PhoD"/>
    <property type="match status" value="1"/>
</dbReference>
<reference evidence="3" key="1">
    <citation type="submission" date="2021-02" db="EMBL/GenBank/DDBJ databases">
        <title>Genome sequence of Rhodospirillales sp. strain TMPK1 isolated from soil.</title>
        <authorList>
            <person name="Nakai R."/>
            <person name="Kusada H."/>
            <person name="Tamaki H."/>
        </authorList>
    </citation>
    <scope>NUCLEOTIDE SEQUENCE</scope>
    <source>
        <strain evidence="3">TMPK1</strain>
    </source>
</reference>
<dbReference type="InterPro" id="IPR038607">
    <property type="entry name" value="PhoD-like_sf"/>
</dbReference>
<dbReference type="Gene3D" id="3.60.21.70">
    <property type="entry name" value="PhoD-like phosphatase"/>
    <property type="match status" value="1"/>
</dbReference>
<keyword evidence="4" id="KW-1185">Reference proteome</keyword>
<feature type="domain" description="PhoD-like phosphatase metallophosphatase" evidence="1">
    <location>
        <begin position="161"/>
        <end position="510"/>
    </location>
</feature>
<dbReference type="InterPro" id="IPR029052">
    <property type="entry name" value="Metallo-depent_PP-like"/>
</dbReference>
<evidence type="ECO:0000259" key="1">
    <source>
        <dbReference type="Pfam" id="PF09423"/>
    </source>
</evidence>
<dbReference type="EMBL" id="BOPV01000001">
    <property type="protein sequence ID" value="GIL41893.1"/>
    <property type="molecule type" value="Genomic_DNA"/>
</dbReference>
<dbReference type="InterPro" id="IPR018946">
    <property type="entry name" value="PhoD-like_MPP"/>
</dbReference>
<dbReference type="PANTHER" id="PTHR43606">
    <property type="entry name" value="PHOSPHATASE, PUTATIVE (AFU_ORTHOLOGUE AFUA_6G08710)-RELATED"/>
    <property type="match status" value="1"/>
</dbReference>
<comment type="caution">
    <text evidence="3">The sequence shown here is derived from an EMBL/GenBank/DDBJ whole genome shotgun (WGS) entry which is preliminary data.</text>
</comment>
<dbReference type="InterPro" id="IPR032093">
    <property type="entry name" value="PhoD_N"/>
</dbReference>
<feature type="domain" description="Phospholipase D N-terminal" evidence="2">
    <location>
        <begin position="50"/>
        <end position="148"/>
    </location>
</feature>